<gene>
    <name evidence="2" type="ORF">ILUMI_07922</name>
</gene>
<dbReference type="AlphaFoldDB" id="A0A8K0D7B4"/>
<dbReference type="EMBL" id="VTPC01003620">
    <property type="protein sequence ID" value="KAF2898251.1"/>
    <property type="molecule type" value="Genomic_DNA"/>
</dbReference>
<accession>A0A8K0D7B4</accession>
<feature type="compositionally biased region" description="Basic residues" evidence="1">
    <location>
        <begin position="103"/>
        <end position="114"/>
    </location>
</feature>
<sequence length="149" mass="17186">MENQHYVCSLIEQRPHLKVEAEKFSEPHASLVYIVKAGQQLILELYGKKQSRGSSSIDYVIISKKCFARVQNIRVLRGTETSADQYLLGTGIIPLDGTTTRRQRSVKTRIKNQKLKKESAREEHRRVVEEKFSNGDRKEDKAQEDLDQI</sequence>
<protein>
    <submittedName>
        <fullName evidence="2">Uncharacterized protein</fullName>
    </submittedName>
</protein>
<dbReference type="Proteomes" id="UP000801492">
    <property type="component" value="Unassembled WGS sequence"/>
</dbReference>
<evidence type="ECO:0000313" key="3">
    <source>
        <dbReference type="Proteomes" id="UP000801492"/>
    </source>
</evidence>
<keyword evidence="3" id="KW-1185">Reference proteome</keyword>
<organism evidence="2 3">
    <name type="scientific">Ignelater luminosus</name>
    <name type="common">Cucubano</name>
    <name type="synonym">Pyrophorus luminosus</name>
    <dbReference type="NCBI Taxonomy" id="2038154"/>
    <lineage>
        <taxon>Eukaryota</taxon>
        <taxon>Metazoa</taxon>
        <taxon>Ecdysozoa</taxon>
        <taxon>Arthropoda</taxon>
        <taxon>Hexapoda</taxon>
        <taxon>Insecta</taxon>
        <taxon>Pterygota</taxon>
        <taxon>Neoptera</taxon>
        <taxon>Endopterygota</taxon>
        <taxon>Coleoptera</taxon>
        <taxon>Polyphaga</taxon>
        <taxon>Elateriformia</taxon>
        <taxon>Elateroidea</taxon>
        <taxon>Elateridae</taxon>
        <taxon>Agrypninae</taxon>
        <taxon>Pyrophorini</taxon>
        <taxon>Ignelater</taxon>
    </lineage>
</organism>
<feature type="compositionally biased region" description="Basic and acidic residues" evidence="1">
    <location>
        <begin position="115"/>
        <end position="149"/>
    </location>
</feature>
<evidence type="ECO:0000313" key="2">
    <source>
        <dbReference type="EMBL" id="KAF2898251.1"/>
    </source>
</evidence>
<name>A0A8K0D7B4_IGNLU</name>
<comment type="caution">
    <text evidence="2">The sequence shown here is derived from an EMBL/GenBank/DDBJ whole genome shotgun (WGS) entry which is preliminary data.</text>
</comment>
<proteinExistence type="predicted"/>
<evidence type="ECO:0000256" key="1">
    <source>
        <dbReference type="SAM" id="MobiDB-lite"/>
    </source>
</evidence>
<feature type="region of interest" description="Disordered" evidence="1">
    <location>
        <begin position="103"/>
        <end position="149"/>
    </location>
</feature>
<reference evidence="2" key="1">
    <citation type="submission" date="2019-08" db="EMBL/GenBank/DDBJ databases">
        <title>The genome of the North American firefly Photinus pyralis.</title>
        <authorList>
            <consortium name="Photinus pyralis genome working group"/>
            <person name="Fallon T.R."/>
            <person name="Sander Lower S.E."/>
            <person name="Weng J.-K."/>
        </authorList>
    </citation>
    <scope>NUCLEOTIDE SEQUENCE</scope>
    <source>
        <strain evidence="2">TRF0915ILg1</strain>
        <tissue evidence="2">Whole body</tissue>
    </source>
</reference>